<accession>A0A4V3AVQ4</accession>
<feature type="domain" description="HTH araC/xylS-type" evidence="5">
    <location>
        <begin position="230"/>
        <end position="331"/>
    </location>
</feature>
<evidence type="ECO:0000313" key="6">
    <source>
        <dbReference type="EMBL" id="MDP7738278.1"/>
    </source>
</evidence>
<comment type="caution">
    <text evidence="6">The sequence shown here is derived from an EMBL/GenBank/DDBJ whole genome shotgun (WGS) entry which is preliminary data.</text>
</comment>
<dbReference type="InterPro" id="IPR018060">
    <property type="entry name" value="HTH_AraC"/>
</dbReference>
<dbReference type="Pfam" id="PF12833">
    <property type="entry name" value="HTH_18"/>
    <property type="match status" value="1"/>
</dbReference>
<dbReference type="PANTHER" id="PTHR46796">
    <property type="entry name" value="HTH-TYPE TRANSCRIPTIONAL ACTIVATOR RHAS-RELATED"/>
    <property type="match status" value="1"/>
</dbReference>
<dbReference type="AlphaFoldDB" id="A0A4V3AVQ4"/>
<dbReference type="EMBL" id="JAUFSA010000001">
    <property type="protein sequence ID" value="MDP7738278.1"/>
    <property type="molecule type" value="Genomic_DNA"/>
</dbReference>
<reference evidence="6" key="1">
    <citation type="submission" date="2023-06" db="EMBL/GenBank/DDBJ databases">
        <title>Identification of two novel mycobacterium reveal diversities and complexities of Mycobacterium gordonae clade.</title>
        <authorList>
            <person name="Matsumoto Y."/>
            <person name="Nakamura S."/>
            <person name="Motooka D."/>
            <person name="Fukushima K."/>
        </authorList>
    </citation>
    <scope>NUCLEOTIDE SEQUENCE</scope>
    <source>
        <strain evidence="6">TY812</strain>
    </source>
</reference>
<evidence type="ECO:0000256" key="3">
    <source>
        <dbReference type="ARBA" id="ARBA00023163"/>
    </source>
</evidence>
<dbReference type="Gene3D" id="1.10.10.60">
    <property type="entry name" value="Homeodomain-like"/>
    <property type="match status" value="1"/>
</dbReference>
<keyword evidence="1" id="KW-0805">Transcription regulation</keyword>
<name>A0A4V3AVQ4_9MYCO</name>
<dbReference type="SUPFAM" id="SSF46689">
    <property type="entry name" value="Homeodomain-like"/>
    <property type="match status" value="2"/>
</dbReference>
<dbReference type="GO" id="GO:0043565">
    <property type="term" value="F:sequence-specific DNA binding"/>
    <property type="evidence" value="ECO:0007669"/>
    <property type="project" value="InterPro"/>
</dbReference>
<evidence type="ECO:0000256" key="1">
    <source>
        <dbReference type="ARBA" id="ARBA00023015"/>
    </source>
</evidence>
<dbReference type="RefSeq" id="WP_133437997.1">
    <property type="nucleotide sequence ID" value="NZ_JAUFSA010000001.1"/>
</dbReference>
<evidence type="ECO:0000259" key="5">
    <source>
        <dbReference type="PROSITE" id="PS01124"/>
    </source>
</evidence>
<proteinExistence type="predicted"/>
<dbReference type="InterPro" id="IPR009057">
    <property type="entry name" value="Homeodomain-like_sf"/>
</dbReference>
<keyword evidence="3" id="KW-0804">Transcription</keyword>
<gene>
    <name evidence="6" type="ORF">QXL92_26445</name>
</gene>
<dbReference type="GO" id="GO:0003700">
    <property type="term" value="F:DNA-binding transcription factor activity"/>
    <property type="evidence" value="ECO:0007669"/>
    <property type="project" value="InterPro"/>
</dbReference>
<keyword evidence="2" id="KW-0238">DNA-binding</keyword>
<dbReference type="PANTHER" id="PTHR46796:SF12">
    <property type="entry name" value="HTH-TYPE DNA-BINDING TRANSCRIPTIONAL ACTIVATOR EUTR"/>
    <property type="match status" value="1"/>
</dbReference>
<evidence type="ECO:0000256" key="2">
    <source>
        <dbReference type="ARBA" id="ARBA00023125"/>
    </source>
</evidence>
<dbReference type="PROSITE" id="PS01124">
    <property type="entry name" value="HTH_ARAC_FAMILY_2"/>
    <property type="match status" value="1"/>
</dbReference>
<feature type="compositionally biased region" description="Basic and acidic residues" evidence="4">
    <location>
        <begin position="10"/>
        <end position="20"/>
    </location>
</feature>
<protein>
    <submittedName>
        <fullName evidence="6">Helix-turn-helix transcriptional regulator</fullName>
    </submittedName>
</protein>
<dbReference type="Proteomes" id="UP001229081">
    <property type="component" value="Unassembled WGS sequence"/>
</dbReference>
<feature type="region of interest" description="Disordered" evidence="4">
    <location>
        <begin position="1"/>
        <end position="20"/>
    </location>
</feature>
<sequence>MTTAPYQVDTEDRSESRAPEAVRYAKFHTSDSDAAKRFFAEAYQPGWRTSSLTNGSSVTHQRFESEAVTVDEVLIEGRVGCEIRSNDAVVVVHPRAGSLTLAGDPGTRMDTPVIAADGLPCAIQANTARFHVVRMDLRQLTQVAADKTGPLPQQIRFASCRPRSMAVSRTWTQALDYVIASYSYAETARQPLVVNAAAHLLGAALLECFPSNMSDGQELLRNPSVPPTLKSAISFIHRHAGDGIGVNDVADALRMTSRAVQYLFRQHLDTTPTEYLRRVRLHRAHQELINSDRSTTTVSEVAHRWSFAHTGRFAALYRKTYGQSPHATLQQ</sequence>
<evidence type="ECO:0000313" key="7">
    <source>
        <dbReference type="Proteomes" id="UP001229081"/>
    </source>
</evidence>
<organism evidence="6 7">
    <name type="scientific">Mycobacterium paragordonae</name>
    <dbReference type="NCBI Taxonomy" id="1389713"/>
    <lineage>
        <taxon>Bacteria</taxon>
        <taxon>Bacillati</taxon>
        <taxon>Actinomycetota</taxon>
        <taxon>Actinomycetes</taxon>
        <taxon>Mycobacteriales</taxon>
        <taxon>Mycobacteriaceae</taxon>
        <taxon>Mycobacterium</taxon>
    </lineage>
</organism>
<evidence type="ECO:0000256" key="4">
    <source>
        <dbReference type="SAM" id="MobiDB-lite"/>
    </source>
</evidence>
<dbReference type="InterPro" id="IPR050204">
    <property type="entry name" value="AraC_XylS_family_regulators"/>
</dbReference>
<dbReference type="SMART" id="SM00342">
    <property type="entry name" value="HTH_ARAC"/>
    <property type="match status" value="1"/>
</dbReference>